<keyword evidence="5" id="KW-0732">Signal</keyword>
<dbReference type="NCBIfam" id="NF041518">
    <property type="entry name" value="choice_anch_Q"/>
    <property type="match status" value="1"/>
</dbReference>
<dbReference type="GO" id="GO:0009279">
    <property type="term" value="C:cell outer membrane"/>
    <property type="evidence" value="ECO:0007669"/>
    <property type="project" value="UniProtKB-SubCell"/>
</dbReference>
<dbReference type="Pfam" id="PF13229">
    <property type="entry name" value="Beta_helix"/>
    <property type="match status" value="1"/>
</dbReference>
<dbReference type="Gene3D" id="2.160.20.10">
    <property type="entry name" value="Single-stranded right-handed beta-helix, Pectin lyase-like"/>
    <property type="match status" value="1"/>
</dbReference>
<feature type="region of interest" description="Disordered" evidence="8">
    <location>
        <begin position="1"/>
        <end position="20"/>
    </location>
</feature>
<name>A0A6J6ELB0_9ZZZZ</name>
<reference evidence="10" key="1">
    <citation type="submission" date="2020-05" db="EMBL/GenBank/DDBJ databases">
        <authorList>
            <person name="Chiriac C."/>
            <person name="Salcher M."/>
            <person name="Ghai R."/>
            <person name="Kavagutti S V."/>
        </authorList>
    </citation>
    <scope>NUCLEOTIDE SEQUENCE</scope>
</reference>
<comment type="subcellular location">
    <subcellularLocation>
        <location evidence="1">Cell envelope</location>
    </subcellularLocation>
    <subcellularLocation>
        <location evidence="2">Cell outer membrane</location>
    </subcellularLocation>
    <subcellularLocation>
        <location evidence="3">Secreted</location>
    </subcellularLocation>
</comment>
<dbReference type="InterPro" id="IPR039448">
    <property type="entry name" value="Beta_helix"/>
</dbReference>
<dbReference type="SUPFAM" id="SSF51126">
    <property type="entry name" value="Pectin lyase-like"/>
    <property type="match status" value="2"/>
</dbReference>
<keyword evidence="4" id="KW-0964">Secreted</keyword>
<dbReference type="InterPro" id="IPR003368">
    <property type="entry name" value="POMP_repeat"/>
</dbReference>
<dbReference type="InterPro" id="IPR012334">
    <property type="entry name" value="Pectin_lyas_fold"/>
</dbReference>
<evidence type="ECO:0000256" key="6">
    <source>
        <dbReference type="ARBA" id="ARBA00023136"/>
    </source>
</evidence>
<sequence length="524" mass="51987">MSSLITTPTPNRASRRSHARRGGAVGAGALLVTGSAAALLTAFAGSAGASTTITVDSNGDGIAVAANCTDLVPGNCTLRDAALAAIDGDTINFDASISLITLTEGMVETTAVNIIGPGASSLTITTTAAAGLYDLFSIQGNGDAVISGLTVTKNRIKSNNDGKFTLDGVTVSGSTGSYGGALYAANDGELEIIDSTFENNFTTHKGGAVYIYNDDDATISGSTFTNNEALYDGGAIYGQSVHNVTIVDCTLTGNSAGDDGGGLAFYTLYSDYVISITDTTIEANDAADFGGGLNIDAQNPLIVTISNSTVSNNTALASAGILFNDADITATINNSTISANAALYGGGGIYINSGSSLTINQSTISANSSADTSPETGGGGIALGDNTSVVTLSGSIVSGNSSGVAGAADFGLYSALPSDTGSITATNSLIGEVDSRITVNGTNNVSSTSPMLGALTNNGGPTKTMALLTGSPAIDAGPNPVATFTGNEFDQRGAGYARVVGGLVDIGAFEAQPSSEPIAPSFTG</sequence>
<dbReference type="GO" id="GO:0005576">
    <property type="term" value="C:extracellular region"/>
    <property type="evidence" value="ECO:0007669"/>
    <property type="project" value="UniProtKB-SubCell"/>
</dbReference>
<evidence type="ECO:0000256" key="8">
    <source>
        <dbReference type="SAM" id="MobiDB-lite"/>
    </source>
</evidence>
<evidence type="ECO:0000256" key="5">
    <source>
        <dbReference type="ARBA" id="ARBA00022729"/>
    </source>
</evidence>
<evidence type="ECO:0000256" key="1">
    <source>
        <dbReference type="ARBA" id="ARBA00004196"/>
    </source>
</evidence>
<proteinExistence type="predicted"/>
<evidence type="ECO:0000256" key="3">
    <source>
        <dbReference type="ARBA" id="ARBA00004613"/>
    </source>
</evidence>
<protein>
    <submittedName>
        <fullName evidence="10">Unannotated protein</fullName>
    </submittedName>
</protein>
<dbReference type="NCBIfam" id="TIGR01376">
    <property type="entry name" value="POMP_repeat"/>
    <property type="match status" value="1"/>
</dbReference>
<evidence type="ECO:0000313" key="10">
    <source>
        <dbReference type="EMBL" id="CAB4577192.1"/>
    </source>
</evidence>
<dbReference type="PANTHER" id="PTHR11319">
    <property type="entry name" value="G PROTEIN-COUPLED RECEPTOR-RELATED"/>
    <property type="match status" value="1"/>
</dbReference>
<dbReference type="PANTHER" id="PTHR11319:SF35">
    <property type="entry name" value="OUTER MEMBRANE PROTEIN PMPC-RELATED"/>
    <property type="match status" value="1"/>
</dbReference>
<gene>
    <name evidence="10" type="ORF">UFOPK1711_00902</name>
</gene>
<evidence type="ECO:0000256" key="7">
    <source>
        <dbReference type="ARBA" id="ARBA00023237"/>
    </source>
</evidence>
<dbReference type="AlphaFoldDB" id="A0A6J6ELB0"/>
<dbReference type="EMBL" id="CAEZTR010000044">
    <property type="protein sequence ID" value="CAB4577192.1"/>
    <property type="molecule type" value="Genomic_DNA"/>
</dbReference>
<dbReference type="SMART" id="SM00710">
    <property type="entry name" value="PbH1"/>
    <property type="match status" value="8"/>
</dbReference>
<dbReference type="InterPro" id="IPR059226">
    <property type="entry name" value="Choice_anch_Q_dom"/>
</dbReference>
<keyword evidence="7" id="KW-0998">Cell outer membrane</keyword>
<dbReference type="InterPro" id="IPR011050">
    <property type="entry name" value="Pectin_lyase_fold/virulence"/>
</dbReference>
<evidence type="ECO:0000256" key="2">
    <source>
        <dbReference type="ARBA" id="ARBA00004442"/>
    </source>
</evidence>
<feature type="compositionally biased region" description="Polar residues" evidence="8">
    <location>
        <begin position="1"/>
        <end position="11"/>
    </location>
</feature>
<keyword evidence="6" id="KW-0472">Membrane</keyword>
<accession>A0A6J6ELB0</accession>
<evidence type="ECO:0000256" key="4">
    <source>
        <dbReference type="ARBA" id="ARBA00022525"/>
    </source>
</evidence>
<feature type="domain" description="Right handed beta helix" evidence="9">
    <location>
        <begin position="158"/>
        <end position="337"/>
    </location>
</feature>
<organism evidence="10">
    <name type="scientific">freshwater metagenome</name>
    <dbReference type="NCBI Taxonomy" id="449393"/>
    <lineage>
        <taxon>unclassified sequences</taxon>
        <taxon>metagenomes</taxon>
        <taxon>ecological metagenomes</taxon>
    </lineage>
</organism>
<dbReference type="InterPro" id="IPR006626">
    <property type="entry name" value="PbH1"/>
</dbReference>
<evidence type="ECO:0000259" key="9">
    <source>
        <dbReference type="Pfam" id="PF13229"/>
    </source>
</evidence>